<reference evidence="3" key="1">
    <citation type="journal article" date="2017" name="Nat. Ecol. Evol.">
        <title>Genome expansion and lineage-specific genetic innovations in the forest pathogenic fungi Armillaria.</title>
        <authorList>
            <person name="Sipos G."/>
            <person name="Prasanna A.N."/>
            <person name="Walter M.C."/>
            <person name="O'Connor E."/>
            <person name="Balint B."/>
            <person name="Krizsan K."/>
            <person name="Kiss B."/>
            <person name="Hess J."/>
            <person name="Varga T."/>
            <person name="Slot J."/>
            <person name="Riley R."/>
            <person name="Boka B."/>
            <person name="Rigling D."/>
            <person name="Barry K."/>
            <person name="Lee J."/>
            <person name="Mihaltcheva S."/>
            <person name="LaButti K."/>
            <person name="Lipzen A."/>
            <person name="Waldron R."/>
            <person name="Moloney N.M."/>
            <person name="Sperisen C."/>
            <person name="Kredics L."/>
            <person name="Vagvoelgyi C."/>
            <person name="Patrignani A."/>
            <person name="Fitzpatrick D."/>
            <person name="Nagy I."/>
            <person name="Doyle S."/>
            <person name="Anderson J.B."/>
            <person name="Grigoriev I.V."/>
            <person name="Gueldener U."/>
            <person name="Muensterkoetter M."/>
            <person name="Nagy L.G."/>
        </authorList>
    </citation>
    <scope>NUCLEOTIDE SEQUENCE [LARGE SCALE GENOMIC DNA]</scope>
    <source>
        <strain evidence="3">Ar21-2</strain>
    </source>
</reference>
<evidence type="ECO:0000313" key="3">
    <source>
        <dbReference type="Proteomes" id="UP000217790"/>
    </source>
</evidence>
<dbReference type="AlphaFoldDB" id="A0A2H3DFY8"/>
<feature type="region of interest" description="Disordered" evidence="1">
    <location>
        <begin position="145"/>
        <end position="168"/>
    </location>
</feature>
<dbReference type="Proteomes" id="UP000217790">
    <property type="component" value="Unassembled WGS sequence"/>
</dbReference>
<dbReference type="InParanoid" id="A0A2H3DFY8"/>
<dbReference type="EMBL" id="KZ293655">
    <property type="protein sequence ID" value="PBK94135.1"/>
    <property type="molecule type" value="Genomic_DNA"/>
</dbReference>
<proteinExistence type="predicted"/>
<name>A0A2H3DFY8_ARMGA</name>
<evidence type="ECO:0000256" key="1">
    <source>
        <dbReference type="SAM" id="MobiDB-lite"/>
    </source>
</evidence>
<organism evidence="2 3">
    <name type="scientific">Armillaria gallica</name>
    <name type="common">Bulbous honey fungus</name>
    <name type="synonym">Armillaria bulbosa</name>
    <dbReference type="NCBI Taxonomy" id="47427"/>
    <lineage>
        <taxon>Eukaryota</taxon>
        <taxon>Fungi</taxon>
        <taxon>Dikarya</taxon>
        <taxon>Basidiomycota</taxon>
        <taxon>Agaricomycotina</taxon>
        <taxon>Agaricomycetes</taxon>
        <taxon>Agaricomycetidae</taxon>
        <taxon>Agaricales</taxon>
        <taxon>Marasmiineae</taxon>
        <taxon>Physalacriaceae</taxon>
        <taxon>Armillaria</taxon>
    </lineage>
</organism>
<gene>
    <name evidence="2" type="ORF">ARMGADRAFT_1029954</name>
</gene>
<accession>A0A2H3DFY8</accession>
<protein>
    <submittedName>
        <fullName evidence="2">Uncharacterized protein</fullName>
    </submittedName>
</protein>
<keyword evidence="3" id="KW-1185">Reference proteome</keyword>
<evidence type="ECO:0000313" key="2">
    <source>
        <dbReference type="EMBL" id="PBK94135.1"/>
    </source>
</evidence>
<feature type="compositionally biased region" description="Polar residues" evidence="1">
    <location>
        <begin position="149"/>
        <end position="160"/>
    </location>
</feature>
<sequence>MWLGKARLSYAMSQSKYLQTTHMDGLKTEHNVATQFTRQHLVFLWDHINEYVNAIYSSHGDAWFNDMLGKFMAQFPDAVLDKRTLGDWLHFYSIKSLKDDLLKWMDNHGCTQVKTGYACDKEFNMTLTSICKVTPTTIEEMSAGGSDVATASGSCTSEETSSIDELSEEGTETLSTLDAQIKELEQLHDKLQEERNENTLLYPFQNVIFICYMFDTWKSFTFLDAVASWSLLSKQEPHKIEIGKTRQEIFY</sequence>
<dbReference type="OrthoDB" id="10372068at2759"/>